<dbReference type="GO" id="GO:0047429">
    <property type="term" value="F:nucleoside triphosphate diphosphatase activity"/>
    <property type="evidence" value="ECO:0007669"/>
    <property type="project" value="InterPro"/>
</dbReference>
<gene>
    <name evidence="6" type="ORF">MED297_16409</name>
</gene>
<comment type="function">
    <text evidence="5">Nucleoside triphosphate pyrophosphatase that hydrolyzes 7-methyl-GTP (m(7)GTP). May have a dual role in cell division arrest and in preventing the incorporation of modified nucleotides into cellular nucleic acids.</text>
</comment>
<dbReference type="HAMAP" id="MF_00528">
    <property type="entry name" value="Maf"/>
    <property type="match status" value="1"/>
</dbReference>
<dbReference type="InterPro" id="IPR029001">
    <property type="entry name" value="ITPase-like_fam"/>
</dbReference>
<evidence type="ECO:0000313" key="7">
    <source>
        <dbReference type="Proteomes" id="UP000005953"/>
    </source>
</evidence>
<evidence type="ECO:0000256" key="3">
    <source>
        <dbReference type="ARBA" id="ARBA00022801"/>
    </source>
</evidence>
<dbReference type="EC" id="3.6.1.-" evidence="5"/>
<dbReference type="Gene3D" id="3.90.950.10">
    <property type="match status" value="1"/>
</dbReference>
<keyword evidence="2 5" id="KW-0963">Cytoplasm</keyword>
<keyword evidence="4 5" id="KW-0546">Nucleotide metabolism</keyword>
<dbReference type="GO" id="GO:0005737">
    <property type="term" value="C:cytoplasm"/>
    <property type="evidence" value="ECO:0007669"/>
    <property type="project" value="UniProtKB-SubCell"/>
</dbReference>
<feature type="site" description="Important for substrate specificity" evidence="5">
    <location>
        <position position="12"/>
    </location>
</feature>
<dbReference type="SUPFAM" id="SSF52972">
    <property type="entry name" value="ITPase-like"/>
    <property type="match status" value="1"/>
</dbReference>
<dbReference type="CDD" id="cd00555">
    <property type="entry name" value="Maf"/>
    <property type="match status" value="1"/>
</dbReference>
<evidence type="ECO:0000313" key="6">
    <source>
        <dbReference type="EMBL" id="EAR09759.1"/>
    </source>
</evidence>
<sequence>MFPIILASQSPYKQKQLSDLGLNFKSIAPSVAENHALDPDPEKLAIALAQQKSDNVYQLHPDAIVIGSDQTAIGPDGALLIKPGNRENAIRQLQLCSGKTVTFYSGVSLNSADYKTSTCVATVVAFRHLSLQEIERYVDADRPYDCAGSFKVESLGITLFESVRSDDPSALIGLPMIELCRILRECGIALP</sequence>
<dbReference type="RefSeq" id="WP_008043548.1">
    <property type="nucleotide sequence ID" value="NZ_CH724150.1"/>
</dbReference>
<feature type="site" description="Important for substrate specificity" evidence="5">
    <location>
        <position position="153"/>
    </location>
</feature>
<comment type="caution">
    <text evidence="5">Lacks conserved residue(s) required for the propagation of feature annotation.</text>
</comment>
<comment type="caution">
    <text evidence="6">The sequence shown here is derived from an EMBL/GenBank/DDBJ whole genome shotgun (WGS) entry which is preliminary data.</text>
</comment>
<dbReference type="Pfam" id="PF02545">
    <property type="entry name" value="Maf"/>
    <property type="match status" value="1"/>
</dbReference>
<comment type="subcellular location">
    <subcellularLocation>
        <location evidence="1 5">Cytoplasm</location>
    </subcellularLocation>
</comment>
<evidence type="ECO:0000256" key="2">
    <source>
        <dbReference type="ARBA" id="ARBA00022490"/>
    </source>
</evidence>
<evidence type="ECO:0000256" key="4">
    <source>
        <dbReference type="ARBA" id="ARBA00023080"/>
    </source>
</evidence>
<dbReference type="PANTHER" id="PTHR43213:SF10">
    <property type="entry name" value="7-METHYL-GTP PYROPHOSPHATASE"/>
    <property type="match status" value="1"/>
</dbReference>
<keyword evidence="7" id="KW-1185">Reference proteome</keyword>
<name>A4BE00_9GAMM</name>
<proteinExistence type="inferred from homology"/>
<accession>A4BE00</accession>
<comment type="catalytic activity">
    <reaction evidence="5">
        <text>N(7)-methyl-GTP + H2O = N(7)-methyl-GMP + diphosphate + H(+)</text>
        <dbReference type="Rhea" id="RHEA:58744"/>
        <dbReference type="ChEBI" id="CHEBI:15377"/>
        <dbReference type="ChEBI" id="CHEBI:15378"/>
        <dbReference type="ChEBI" id="CHEBI:33019"/>
        <dbReference type="ChEBI" id="CHEBI:58285"/>
        <dbReference type="ChEBI" id="CHEBI:87133"/>
    </reaction>
</comment>
<dbReference type="PANTHER" id="PTHR43213">
    <property type="entry name" value="BIFUNCTIONAL DTTP/UTP PYROPHOSPHATASE/METHYLTRANSFERASE PROTEIN-RELATED"/>
    <property type="match status" value="1"/>
</dbReference>
<dbReference type="STRING" id="314283.MED297_16409"/>
<organism evidence="6 7">
    <name type="scientific">Reinekea blandensis MED297</name>
    <dbReference type="NCBI Taxonomy" id="314283"/>
    <lineage>
        <taxon>Bacteria</taxon>
        <taxon>Pseudomonadati</taxon>
        <taxon>Pseudomonadota</taxon>
        <taxon>Gammaproteobacteria</taxon>
        <taxon>Oceanospirillales</taxon>
        <taxon>Saccharospirillaceae</taxon>
        <taxon>Reinekea</taxon>
    </lineage>
</organism>
<dbReference type="OrthoDB" id="9813694at2"/>
<comment type="cofactor">
    <cofactor evidence="5">
        <name>a divalent metal cation</name>
        <dbReference type="ChEBI" id="CHEBI:60240"/>
    </cofactor>
</comment>
<feature type="active site" description="Proton acceptor" evidence="5">
    <location>
        <position position="69"/>
    </location>
</feature>
<dbReference type="Proteomes" id="UP000005953">
    <property type="component" value="Unassembled WGS sequence"/>
</dbReference>
<dbReference type="GO" id="GO:0009117">
    <property type="term" value="P:nucleotide metabolic process"/>
    <property type="evidence" value="ECO:0007669"/>
    <property type="project" value="UniProtKB-KW"/>
</dbReference>
<evidence type="ECO:0000256" key="1">
    <source>
        <dbReference type="ARBA" id="ARBA00004496"/>
    </source>
</evidence>
<comment type="similarity">
    <text evidence="5">Belongs to the Maf family. YceF subfamily.</text>
</comment>
<keyword evidence="3 5" id="KW-0378">Hydrolase</keyword>
<reference evidence="6 7" key="1">
    <citation type="submission" date="2006-02" db="EMBL/GenBank/DDBJ databases">
        <authorList>
            <person name="Pinhassi J."/>
            <person name="Pedros-Alio C."/>
            <person name="Ferriera S."/>
            <person name="Johnson J."/>
            <person name="Kravitz S."/>
            <person name="Halpern A."/>
            <person name="Remington K."/>
            <person name="Beeson K."/>
            <person name="Tran B."/>
            <person name="Rogers Y.-H."/>
            <person name="Friedman R."/>
            <person name="Venter J.C."/>
        </authorList>
    </citation>
    <scope>NUCLEOTIDE SEQUENCE [LARGE SCALE GENOMIC DNA]</scope>
    <source>
        <strain evidence="6 7">MED297</strain>
    </source>
</reference>
<dbReference type="EMBL" id="AAOE01000008">
    <property type="protein sequence ID" value="EAR09759.1"/>
    <property type="molecule type" value="Genomic_DNA"/>
</dbReference>
<feature type="site" description="Important for substrate specificity" evidence="5">
    <location>
        <position position="70"/>
    </location>
</feature>
<protein>
    <recommendedName>
        <fullName evidence="5">7-methyl-GTP pyrophosphatase</fullName>
        <shortName evidence="5">m(7)GTP pyrophosphatase</shortName>
        <ecNumber evidence="5">3.6.1.-</ecNumber>
    </recommendedName>
</protein>
<dbReference type="InterPro" id="IPR003697">
    <property type="entry name" value="Maf-like"/>
</dbReference>
<dbReference type="PIRSF" id="PIRSF006305">
    <property type="entry name" value="Maf"/>
    <property type="match status" value="1"/>
</dbReference>
<dbReference type="HOGENOM" id="CLU_040416_1_0_6"/>
<dbReference type="NCBIfam" id="TIGR00172">
    <property type="entry name" value="maf"/>
    <property type="match status" value="1"/>
</dbReference>
<evidence type="ECO:0000256" key="5">
    <source>
        <dbReference type="HAMAP-Rule" id="MF_00528"/>
    </source>
</evidence>
<dbReference type="AlphaFoldDB" id="A4BE00"/>